<dbReference type="PROSITE" id="PS00732">
    <property type="entry name" value="RIBOSOMAL_S16"/>
    <property type="match status" value="1"/>
</dbReference>
<dbReference type="InterPro" id="IPR000307">
    <property type="entry name" value="Ribosomal_bS16"/>
</dbReference>
<dbReference type="Pfam" id="PF00886">
    <property type="entry name" value="Ribosomal_S16"/>
    <property type="match status" value="1"/>
</dbReference>
<keyword evidence="5" id="KW-1185">Reference proteome</keyword>
<dbReference type="HAMAP" id="MF_00385">
    <property type="entry name" value="Ribosomal_bS16"/>
    <property type="match status" value="1"/>
</dbReference>
<dbReference type="NCBIfam" id="TIGR00002">
    <property type="entry name" value="S16"/>
    <property type="match status" value="1"/>
</dbReference>
<keyword evidence="2 3" id="KW-0687">Ribonucleoprotein</keyword>
<dbReference type="RefSeq" id="WP_015349982.1">
    <property type="nucleotide sequence ID" value="NZ_CP071091.1"/>
</dbReference>
<dbReference type="PANTHER" id="PTHR12919">
    <property type="entry name" value="30S RIBOSOMAL PROTEIN S16"/>
    <property type="match status" value="1"/>
</dbReference>
<evidence type="ECO:0000256" key="2">
    <source>
        <dbReference type="ARBA" id="ARBA00023274"/>
    </source>
</evidence>
<name>A0ABX7N9C0_9BACT</name>
<proteinExistence type="inferred from homology"/>
<keyword evidence="1 3" id="KW-0689">Ribosomal protein</keyword>
<dbReference type="PANTHER" id="PTHR12919:SF20">
    <property type="entry name" value="SMALL RIBOSOMAL SUBUNIT PROTEIN BS16M"/>
    <property type="match status" value="1"/>
</dbReference>
<evidence type="ECO:0000256" key="3">
    <source>
        <dbReference type="HAMAP-Rule" id="MF_00385"/>
    </source>
</evidence>
<dbReference type="InterPro" id="IPR023803">
    <property type="entry name" value="Ribosomal_bS16_dom_sf"/>
</dbReference>
<organism evidence="4 5">
    <name type="scientific">Myxococcus landrumensis</name>
    <dbReference type="NCBI Taxonomy" id="2813577"/>
    <lineage>
        <taxon>Bacteria</taxon>
        <taxon>Pseudomonadati</taxon>
        <taxon>Myxococcota</taxon>
        <taxon>Myxococcia</taxon>
        <taxon>Myxococcales</taxon>
        <taxon>Cystobacterineae</taxon>
        <taxon>Myxococcaceae</taxon>
        <taxon>Myxococcus</taxon>
    </lineage>
</organism>
<sequence length="87" mass="9469">MAVVLRLARAGAKKKPYYHVVATDSRNPRDGKFIEAVGAYDPNLTPPKVEFNEDRLNYWLKTGATPSETVADLIKVAAKAPKSTPAA</sequence>
<reference evidence="4 5" key="1">
    <citation type="submission" date="2021-02" db="EMBL/GenBank/DDBJ databases">
        <title>De Novo genome assembly of isolated myxobacteria.</title>
        <authorList>
            <person name="Stevens D.C."/>
        </authorList>
    </citation>
    <scope>NUCLEOTIDE SEQUENCE [LARGE SCALE GENOMIC DNA]</scope>
    <source>
        <strain evidence="4 5">SCHIC003</strain>
    </source>
</reference>
<evidence type="ECO:0000313" key="4">
    <source>
        <dbReference type="EMBL" id="QSQ15377.1"/>
    </source>
</evidence>
<protein>
    <recommendedName>
        <fullName evidence="3">Small ribosomal subunit protein bS16</fullName>
    </recommendedName>
</protein>
<dbReference type="Gene3D" id="3.30.1320.10">
    <property type="match status" value="1"/>
</dbReference>
<evidence type="ECO:0000313" key="5">
    <source>
        <dbReference type="Proteomes" id="UP000663090"/>
    </source>
</evidence>
<gene>
    <name evidence="3" type="primary">rpsP</name>
    <name evidence="4" type="ORF">JY572_04655</name>
</gene>
<dbReference type="GO" id="GO:0005840">
    <property type="term" value="C:ribosome"/>
    <property type="evidence" value="ECO:0007669"/>
    <property type="project" value="UniProtKB-KW"/>
</dbReference>
<dbReference type="Proteomes" id="UP000663090">
    <property type="component" value="Chromosome"/>
</dbReference>
<dbReference type="SUPFAM" id="SSF54565">
    <property type="entry name" value="Ribosomal protein S16"/>
    <property type="match status" value="1"/>
</dbReference>
<comment type="similarity">
    <text evidence="3">Belongs to the bacterial ribosomal protein bS16 family.</text>
</comment>
<evidence type="ECO:0000256" key="1">
    <source>
        <dbReference type="ARBA" id="ARBA00022980"/>
    </source>
</evidence>
<dbReference type="InterPro" id="IPR020592">
    <property type="entry name" value="Ribosomal_bS16_CS"/>
</dbReference>
<dbReference type="EMBL" id="CP071091">
    <property type="protein sequence ID" value="QSQ15377.1"/>
    <property type="molecule type" value="Genomic_DNA"/>
</dbReference>
<accession>A0ABX7N9C0</accession>